<evidence type="ECO:0000256" key="1">
    <source>
        <dbReference type="ARBA" id="ARBA00022729"/>
    </source>
</evidence>
<dbReference type="NCBIfam" id="TIGR00787">
    <property type="entry name" value="dctP"/>
    <property type="match status" value="1"/>
</dbReference>
<dbReference type="Gene3D" id="3.40.190.170">
    <property type="entry name" value="Bacterial extracellular solute-binding protein, family 7"/>
    <property type="match status" value="1"/>
</dbReference>
<dbReference type="GO" id="GO:0055085">
    <property type="term" value="P:transmembrane transport"/>
    <property type="evidence" value="ECO:0007669"/>
    <property type="project" value="InterPro"/>
</dbReference>
<evidence type="ECO:0000313" key="4">
    <source>
        <dbReference type="Proteomes" id="UP000609531"/>
    </source>
</evidence>
<dbReference type="GO" id="GO:0030246">
    <property type="term" value="F:carbohydrate binding"/>
    <property type="evidence" value="ECO:0007669"/>
    <property type="project" value="TreeGrafter"/>
</dbReference>
<organism evidence="3 4">
    <name type="scientific">Acuticoccus mangrovi</name>
    <dbReference type="NCBI Taxonomy" id="2796142"/>
    <lineage>
        <taxon>Bacteria</taxon>
        <taxon>Pseudomonadati</taxon>
        <taxon>Pseudomonadota</taxon>
        <taxon>Alphaproteobacteria</taxon>
        <taxon>Hyphomicrobiales</taxon>
        <taxon>Amorphaceae</taxon>
        <taxon>Acuticoccus</taxon>
    </lineage>
</organism>
<dbReference type="Proteomes" id="UP000609531">
    <property type="component" value="Unassembled WGS sequence"/>
</dbReference>
<dbReference type="InterPro" id="IPR018389">
    <property type="entry name" value="DctP_fam"/>
</dbReference>
<feature type="signal peptide" evidence="2">
    <location>
        <begin position="1"/>
        <end position="21"/>
    </location>
</feature>
<accession>A0A934IP33</accession>
<protein>
    <submittedName>
        <fullName evidence="3">TRAP transporter substrate-binding protein</fullName>
    </submittedName>
</protein>
<name>A0A934IP33_9HYPH</name>
<dbReference type="CDD" id="cd13671">
    <property type="entry name" value="PBP2_TRAP_SBP_like_3"/>
    <property type="match status" value="1"/>
</dbReference>
<evidence type="ECO:0000313" key="3">
    <source>
        <dbReference type="EMBL" id="MBJ3777437.1"/>
    </source>
</evidence>
<dbReference type="PIRSF" id="PIRSF006470">
    <property type="entry name" value="DctB"/>
    <property type="match status" value="1"/>
</dbReference>
<dbReference type="Pfam" id="PF03480">
    <property type="entry name" value="DctP"/>
    <property type="match status" value="1"/>
</dbReference>
<keyword evidence="1 2" id="KW-0732">Signal</keyword>
<dbReference type="RefSeq" id="WP_198883339.1">
    <property type="nucleotide sequence ID" value="NZ_JAEKJA010000015.1"/>
</dbReference>
<dbReference type="InterPro" id="IPR038404">
    <property type="entry name" value="TRAP_DctP_sf"/>
</dbReference>
<dbReference type="NCBIfam" id="NF037995">
    <property type="entry name" value="TRAP_S1"/>
    <property type="match status" value="1"/>
</dbReference>
<evidence type="ECO:0000256" key="2">
    <source>
        <dbReference type="SAM" id="SignalP"/>
    </source>
</evidence>
<dbReference type="PANTHER" id="PTHR33376">
    <property type="match status" value="1"/>
</dbReference>
<proteinExistence type="predicted"/>
<dbReference type="InterPro" id="IPR004682">
    <property type="entry name" value="TRAP_DctP"/>
</dbReference>
<dbReference type="GO" id="GO:0030288">
    <property type="term" value="C:outer membrane-bounded periplasmic space"/>
    <property type="evidence" value="ECO:0007669"/>
    <property type="project" value="InterPro"/>
</dbReference>
<dbReference type="AlphaFoldDB" id="A0A934IP33"/>
<dbReference type="PANTHER" id="PTHR33376:SF2">
    <property type="entry name" value="DICARBOXYLATE-BINDING PERIPLASMIC PROTEIN"/>
    <property type="match status" value="1"/>
</dbReference>
<dbReference type="EMBL" id="JAEKJA010000015">
    <property type="protein sequence ID" value="MBJ3777437.1"/>
    <property type="molecule type" value="Genomic_DNA"/>
</dbReference>
<reference evidence="3" key="1">
    <citation type="submission" date="2020-12" db="EMBL/GenBank/DDBJ databases">
        <title>Bacterial taxonomy.</title>
        <authorList>
            <person name="Pan X."/>
        </authorList>
    </citation>
    <scope>NUCLEOTIDE SEQUENCE</scope>
    <source>
        <strain evidence="3">B2012</strain>
    </source>
</reference>
<keyword evidence="4" id="KW-1185">Reference proteome</keyword>
<sequence>MKLKIVALAAAVAAVISSAEAREWRGWNVHPPEYPVSTGMEYFAEQLKERSNGELTAKVFHSGVLGDQPDAIEQVREGALDWAVFNFGPLGAIAPEVNITSLPFIFKDVPSMHKVMDGPVGEEMADGLRKIGLEPLGYFDSGARSFYHREKLIHSPSDITGQKFRVMGNELYVDMIAQLGGNATPMPYADVFQALQTGVIDGAENNYPSYESSGHYEAAKFYSNSQHLILPECLCINKDLFDSLSAEQQALLKEIGREAAELQRDEWAKREEVSKAKVLASGVEIIEIEDKAAFQQLMQPVYDKFLADNPDMAPLIEKVKAAQD</sequence>
<feature type="chain" id="PRO_5037474573" evidence="2">
    <location>
        <begin position="22"/>
        <end position="324"/>
    </location>
</feature>
<comment type="caution">
    <text evidence="3">The sequence shown here is derived from an EMBL/GenBank/DDBJ whole genome shotgun (WGS) entry which is preliminary data.</text>
</comment>
<gene>
    <name evidence="3" type="ORF">JCR33_17145</name>
</gene>